<evidence type="ECO:0000313" key="1">
    <source>
        <dbReference type="EMBL" id="KKM23092.1"/>
    </source>
</evidence>
<protein>
    <submittedName>
        <fullName evidence="1">Uncharacterized protein</fullName>
    </submittedName>
</protein>
<comment type="caution">
    <text evidence="1">The sequence shown here is derived from an EMBL/GenBank/DDBJ whole genome shotgun (WGS) entry which is preliminary data.</text>
</comment>
<sequence length="67" mass="7471">MIELRGVIISRDNGHELVDLVVTENAPDKYKRHRLGIDIKVNRGRILTFLGGLYGVPPGAIVWPAHI</sequence>
<proteinExistence type="predicted"/>
<dbReference type="EMBL" id="LAZR01013199">
    <property type="protein sequence ID" value="KKM23092.1"/>
    <property type="molecule type" value="Genomic_DNA"/>
</dbReference>
<reference evidence="1" key="1">
    <citation type="journal article" date="2015" name="Nature">
        <title>Complex archaea that bridge the gap between prokaryotes and eukaryotes.</title>
        <authorList>
            <person name="Spang A."/>
            <person name="Saw J.H."/>
            <person name="Jorgensen S.L."/>
            <person name="Zaremba-Niedzwiedzka K."/>
            <person name="Martijn J."/>
            <person name="Lind A.E."/>
            <person name="van Eijk R."/>
            <person name="Schleper C."/>
            <person name="Guy L."/>
            <person name="Ettema T.J."/>
        </authorList>
    </citation>
    <scope>NUCLEOTIDE SEQUENCE</scope>
</reference>
<name>A0A0F9I6F2_9ZZZZ</name>
<organism evidence="1">
    <name type="scientific">marine sediment metagenome</name>
    <dbReference type="NCBI Taxonomy" id="412755"/>
    <lineage>
        <taxon>unclassified sequences</taxon>
        <taxon>metagenomes</taxon>
        <taxon>ecological metagenomes</taxon>
    </lineage>
</organism>
<dbReference type="AlphaFoldDB" id="A0A0F9I6F2"/>
<gene>
    <name evidence="1" type="ORF">LCGC14_1618640</name>
</gene>
<accession>A0A0F9I6F2</accession>
<feature type="non-terminal residue" evidence="1">
    <location>
        <position position="67"/>
    </location>
</feature>